<evidence type="ECO:0000313" key="11">
    <source>
        <dbReference type="EMBL" id="GLI33485.1"/>
    </source>
</evidence>
<evidence type="ECO:0000256" key="5">
    <source>
        <dbReference type="ARBA" id="ARBA00022840"/>
    </source>
</evidence>
<dbReference type="NCBIfam" id="NF003544">
    <property type="entry name" value="PRK05201.1"/>
    <property type="match status" value="1"/>
</dbReference>
<proteinExistence type="inferred from homology"/>
<dbReference type="Proteomes" id="UP001144372">
    <property type="component" value="Unassembled WGS sequence"/>
</dbReference>
<keyword evidence="3 7" id="KW-0963">Cytoplasm</keyword>
<dbReference type="InterPro" id="IPR003593">
    <property type="entry name" value="AAA+_ATPase"/>
</dbReference>
<dbReference type="FunFam" id="3.40.50.300:FF:000220">
    <property type="entry name" value="ATP-dependent protease ATPase subunit HslU"/>
    <property type="match status" value="1"/>
</dbReference>
<keyword evidence="12" id="KW-1185">Reference proteome</keyword>
<dbReference type="GO" id="GO:0043335">
    <property type="term" value="P:protein unfolding"/>
    <property type="evidence" value="ECO:0007669"/>
    <property type="project" value="UniProtKB-UniRule"/>
</dbReference>
<dbReference type="PANTHER" id="PTHR48102:SF3">
    <property type="entry name" value="ATP-DEPENDENT PROTEASE ATPASE SUBUNIT HSLU"/>
    <property type="match status" value="1"/>
</dbReference>
<comment type="function">
    <text evidence="7">ATPase subunit of a proteasome-like degradation complex; this subunit has chaperone activity. The binding of ATP and its subsequent hydrolysis by HslU are essential for unfolding of protein substrates subsequently hydrolyzed by HslV. HslU recognizes the N-terminal part of its protein substrates and unfolds these before they are guided to HslV for hydrolysis.</text>
</comment>
<evidence type="ECO:0000256" key="3">
    <source>
        <dbReference type="ARBA" id="ARBA00022490"/>
    </source>
</evidence>
<evidence type="ECO:0000256" key="8">
    <source>
        <dbReference type="SAM" id="MobiDB-lite"/>
    </source>
</evidence>
<dbReference type="GO" id="GO:0005524">
    <property type="term" value="F:ATP binding"/>
    <property type="evidence" value="ECO:0007669"/>
    <property type="project" value="UniProtKB-UniRule"/>
</dbReference>
<feature type="domain" description="Clp ATPase C-terminal" evidence="10">
    <location>
        <begin position="350"/>
        <end position="444"/>
    </location>
</feature>
<accession>A0A9W6FTB7</accession>
<name>A0A9W6FTB7_9BACT</name>
<keyword evidence="4 7" id="KW-0547">Nucleotide-binding</keyword>
<dbReference type="InterPro" id="IPR003959">
    <property type="entry name" value="ATPase_AAA_core"/>
</dbReference>
<feature type="binding site" evidence="7">
    <location>
        <position position="408"/>
    </location>
    <ligand>
        <name>ATP</name>
        <dbReference type="ChEBI" id="CHEBI:30616"/>
    </ligand>
</feature>
<comment type="similarity">
    <text evidence="2 7">Belongs to the ClpX chaperone family. HslU subfamily.</text>
</comment>
<keyword evidence="5 7" id="KW-0067">ATP-binding</keyword>
<dbReference type="InterPro" id="IPR050052">
    <property type="entry name" value="ATP-dep_Clp_protease_ClpX"/>
</dbReference>
<dbReference type="PANTHER" id="PTHR48102">
    <property type="entry name" value="ATP-DEPENDENT CLP PROTEASE ATP-BINDING SUBUNIT CLPX-LIKE, MITOCHONDRIAL-RELATED"/>
    <property type="match status" value="1"/>
</dbReference>
<evidence type="ECO:0000313" key="12">
    <source>
        <dbReference type="Proteomes" id="UP001144372"/>
    </source>
</evidence>
<dbReference type="GO" id="GO:0016887">
    <property type="term" value="F:ATP hydrolysis activity"/>
    <property type="evidence" value="ECO:0007669"/>
    <property type="project" value="InterPro"/>
</dbReference>
<organism evidence="11 12">
    <name type="scientific">Desulforhabdus amnigena</name>
    <dbReference type="NCBI Taxonomy" id="40218"/>
    <lineage>
        <taxon>Bacteria</taxon>
        <taxon>Pseudomonadati</taxon>
        <taxon>Thermodesulfobacteriota</taxon>
        <taxon>Syntrophobacteria</taxon>
        <taxon>Syntrophobacterales</taxon>
        <taxon>Syntrophobacteraceae</taxon>
        <taxon>Desulforhabdus</taxon>
    </lineage>
</organism>
<keyword evidence="6 7" id="KW-0143">Chaperone</keyword>
<dbReference type="InterPro" id="IPR004491">
    <property type="entry name" value="HslU"/>
</dbReference>
<feature type="binding site" evidence="7">
    <location>
        <position position="19"/>
    </location>
    <ligand>
        <name>ATP</name>
        <dbReference type="ChEBI" id="CHEBI:30616"/>
    </ligand>
</feature>
<feature type="binding site" evidence="7">
    <location>
        <position position="271"/>
    </location>
    <ligand>
        <name>ATP</name>
        <dbReference type="ChEBI" id="CHEBI:30616"/>
    </ligand>
</feature>
<dbReference type="EMBL" id="BSDR01000001">
    <property type="protein sequence ID" value="GLI33485.1"/>
    <property type="molecule type" value="Genomic_DNA"/>
</dbReference>
<keyword evidence="11" id="KW-0378">Hydrolase</keyword>
<comment type="subunit">
    <text evidence="7">A double ring-shaped homohexamer of HslV is capped on each side by a ring-shaped HslU homohexamer. The assembly of the HslU/HslV complex is dependent on binding of ATP.</text>
</comment>
<comment type="subcellular location">
    <subcellularLocation>
        <location evidence="1 7">Cytoplasm</location>
    </subcellularLocation>
</comment>
<sequence>MQQPLTPAEIVRELDKYIIGQRDAKRMVAIALRNRWRRQQVPEHLRDEIAPKNIIMIGPTGVGKTEIARRLARLAQSPFLKIEASKFTEVGYVGRDVESMIRDLMELAVSMVRTEEMDAVKVRAEEITEEKLLDILLPPKRQPEPREQLPEQSEALKAAQEESEQADSTREKLRKLLRKGALDDRYVDLEVPDRNMPMVEIFAGAGMEDMDYNLREMLGSMLPRRTKRRKVKIPEAREILIQDESQRLIDMDKVIKSAIERVEHSGIIFLDEIDKIAGRESTKGPDVSREGVQRDLLPIVEGSTVTTKYGMVRTDHILFIASGAFHISKPSDLIPELQGRFPIRVELQSLTKDDFLRILKEPENALIVQYKSLLETEEVKLIFQDDAIEEIASIAYEVNSRTENIGARRLHTIMERLLSDISFNAPDLKGQEIPVTKEYVRETLQEIVKDEDLSRYIL</sequence>
<gene>
    <name evidence="7 11" type="primary">hslU</name>
    <name evidence="11" type="ORF">DAMNIGENAA_09180</name>
</gene>
<dbReference type="SMART" id="SM00382">
    <property type="entry name" value="AAA"/>
    <property type="match status" value="1"/>
</dbReference>
<dbReference type="Pfam" id="PF07724">
    <property type="entry name" value="AAA_2"/>
    <property type="match status" value="1"/>
</dbReference>
<reference evidence="11" key="1">
    <citation type="submission" date="2022-12" db="EMBL/GenBank/DDBJ databases">
        <title>Reference genome sequencing for broad-spectrum identification of bacterial and archaeal isolates by mass spectrometry.</title>
        <authorList>
            <person name="Sekiguchi Y."/>
            <person name="Tourlousse D.M."/>
        </authorList>
    </citation>
    <scope>NUCLEOTIDE SEQUENCE</scope>
    <source>
        <strain evidence="11">ASRB1</strain>
    </source>
</reference>
<evidence type="ECO:0000259" key="9">
    <source>
        <dbReference type="SMART" id="SM00382"/>
    </source>
</evidence>
<feature type="binding site" evidence="7">
    <location>
        <begin position="61"/>
        <end position="66"/>
    </location>
    <ligand>
        <name>ATP</name>
        <dbReference type="ChEBI" id="CHEBI:30616"/>
    </ligand>
</feature>
<dbReference type="Gene3D" id="1.10.8.10">
    <property type="entry name" value="DNA helicase RuvA subunit, C-terminal domain"/>
    <property type="match status" value="2"/>
</dbReference>
<evidence type="ECO:0000256" key="6">
    <source>
        <dbReference type="ARBA" id="ARBA00023186"/>
    </source>
</evidence>
<dbReference type="RefSeq" id="WP_281792492.1">
    <property type="nucleotide sequence ID" value="NZ_BSDR01000001.1"/>
</dbReference>
<feature type="domain" description="AAA+ ATPase" evidence="9">
    <location>
        <begin position="50"/>
        <end position="347"/>
    </location>
</feature>
<evidence type="ECO:0000256" key="7">
    <source>
        <dbReference type="HAMAP-Rule" id="MF_00249"/>
    </source>
</evidence>
<protein>
    <recommendedName>
        <fullName evidence="7">ATP-dependent protease ATPase subunit HslU</fullName>
    </recommendedName>
    <alternativeName>
        <fullName evidence="7">Unfoldase HslU</fullName>
    </alternativeName>
</protein>
<keyword evidence="11" id="KW-0645">Protease</keyword>
<dbReference type="GO" id="GO:0036402">
    <property type="term" value="F:proteasome-activating activity"/>
    <property type="evidence" value="ECO:0007669"/>
    <property type="project" value="UniProtKB-UniRule"/>
</dbReference>
<dbReference type="SUPFAM" id="SSF52540">
    <property type="entry name" value="P-loop containing nucleoside triphosphate hydrolases"/>
    <property type="match status" value="1"/>
</dbReference>
<dbReference type="CDD" id="cd19498">
    <property type="entry name" value="RecA-like_HslU"/>
    <property type="match status" value="1"/>
</dbReference>
<evidence type="ECO:0000256" key="4">
    <source>
        <dbReference type="ARBA" id="ARBA00022741"/>
    </source>
</evidence>
<dbReference type="NCBIfam" id="TIGR00390">
    <property type="entry name" value="hslU"/>
    <property type="match status" value="1"/>
</dbReference>
<evidence type="ECO:0000256" key="1">
    <source>
        <dbReference type="ARBA" id="ARBA00004496"/>
    </source>
</evidence>
<dbReference type="InterPro" id="IPR019489">
    <property type="entry name" value="Clp_ATPase_C"/>
</dbReference>
<dbReference type="InterPro" id="IPR027417">
    <property type="entry name" value="P-loop_NTPase"/>
</dbReference>
<dbReference type="GO" id="GO:0009376">
    <property type="term" value="C:HslUV protease complex"/>
    <property type="evidence" value="ECO:0007669"/>
    <property type="project" value="UniProtKB-UniRule"/>
</dbReference>
<dbReference type="Gene3D" id="1.10.8.60">
    <property type="match status" value="1"/>
</dbReference>
<dbReference type="GO" id="GO:0008233">
    <property type="term" value="F:peptidase activity"/>
    <property type="evidence" value="ECO:0007669"/>
    <property type="project" value="UniProtKB-KW"/>
</dbReference>
<dbReference type="SMART" id="SM01086">
    <property type="entry name" value="ClpB_D2-small"/>
    <property type="match status" value="1"/>
</dbReference>
<dbReference type="FunFam" id="3.40.50.300:FF:000213">
    <property type="entry name" value="ATP-dependent protease ATPase subunit HslU"/>
    <property type="match status" value="1"/>
</dbReference>
<comment type="caution">
    <text evidence="11">The sequence shown here is derived from an EMBL/GenBank/DDBJ whole genome shotgun (WGS) entry which is preliminary data.</text>
</comment>
<feature type="region of interest" description="Disordered" evidence="8">
    <location>
        <begin position="136"/>
        <end position="171"/>
    </location>
</feature>
<evidence type="ECO:0000259" key="10">
    <source>
        <dbReference type="SMART" id="SM01086"/>
    </source>
</evidence>
<dbReference type="AlphaFoldDB" id="A0A9W6FTB7"/>
<dbReference type="Pfam" id="PF00004">
    <property type="entry name" value="AAA"/>
    <property type="match status" value="1"/>
</dbReference>
<dbReference type="Gene3D" id="3.40.50.300">
    <property type="entry name" value="P-loop containing nucleotide triphosphate hydrolases"/>
    <property type="match status" value="2"/>
</dbReference>
<evidence type="ECO:0000256" key="2">
    <source>
        <dbReference type="ARBA" id="ARBA00009771"/>
    </source>
</evidence>
<feature type="binding site" evidence="7">
    <location>
        <position position="336"/>
    </location>
    <ligand>
        <name>ATP</name>
        <dbReference type="ChEBI" id="CHEBI:30616"/>
    </ligand>
</feature>
<dbReference type="HAMAP" id="MF_00249">
    <property type="entry name" value="HslU"/>
    <property type="match status" value="1"/>
</dbReference>